<gene>
    <name evidence="5" type="ORF">APB76_06500</name>
</gene>
<organism evidence="5 6">
    <name type="scientific">Vibrio bivalvicida</name>
    <dbReference type="NCBI Taxonomy" id="1276888"/>
    <lineage>
        <taxon>Bacteria</taxon>
        <taxon>Pseudomonadati</taxon>
        <taxon>Pseudomonadota</taxon>
        <taxon>Gammaproteobacteria</taxon>
        <taxon>Vibrionales</taxon>
        <taxon>Vibrionaceae</taxon>
        <taxon>Vibrio</taxon>
        <taxon>Vibrio oreintalis group</taxon>
    </lineage>
</organism>
<evidence type="ECO:0000313" key="5">
    <source>
        <dbReference type="EMBL" id="OAJ94931.1"/>
    </source>
</evidence>
<dbReference type="InterPro" id="IPR013024">
    <property type="entry name" value="GGCT-like"/>
</dbReference>
<evidence type="ECO:0000313" key="6">
    <source>
        <dbReference type="Proteomes" id="UP000078406"/>
    </source>
</evidence>
<dbReference type="Gene3D" id="3.10.490.10">
    <property type="entry name" value="Gamma-glutamyl cyclotransferase-like"/>
    <property type="match status" value="1"/>
</dbReference>
<comment type="similarity">
    <text evidence="1 3">Belongs to the gamma-glutamylcyclotransferase family.</text>
</comment>
<proteinExistence type="inferred from homology"/>
<dbReference type="PANTHER" id="PTHR12510:SF4">
    <property type="entry name" value="GAMMA-GLUTAMYLAMINECYCLOTRANSFERASE"/>
    <property type="match status" value="1"/>
</dbReference>
<dbReference type="EMBL" id="LLEI02000021">
    <property type="protein sequence ID" value="OAJ94931.1"/>
    <property type="molecule type" value="Genomic_DNA"/>
</dbReference>
<feature type="domain" description="Gamma-glutamylcyclotransferase AIG2-like" evidence="4">
    <location>
        <begin position="4"/>
        <end position="110"/>
    </location>
</feature>
<dbReference type="Pfam" id="PF06094">
    <property type="entry name" value="GGACT"/>
    <property type="match status" value="1"/>
</dbReference>
<evidence type="ECO:0000259" key="4">
    <source>
        <dbReference type="Pfam" id="PF06094"/>
    </source>
</evidence>
<dbReference type="AlphaFoldDB" id="A0A177Y290"/>
<reference evidence="5 6" key="1">
    <citation type="journal article" date="2016" name="Syst. Appl. Microbiol.">
        <title>Vibrio bivalvicida sp. nov., a novel larval pathogen for bivalve molluscs reared in a hatchery.</title>
        <authorList>
            <person name="Dubert J."/>
            <person name="Romalde J.L."/>
            <person name="Prado S."/>
            <person name="Barja J.L."/>
        </authorList>
    </citation>
    <scope>NUCLEOTIDE SEQUENCE [LARGE SCALE GENOMIC DNA]</scope>
    <source>
        <strain evidence="5 6">605</strain>
    </source>
</reference>
<protein>
    <recommendedName>
        <fullName evidence="3">Gamma-glutamylcyclotransferase family protein</fullName>
    </recommendedName>
</protein>
<dbReference type="RefSeq" id="WP_054961056.1">
    <property type="nucleotide sequence ID" value="NZ_LLEI02000021.1"/>
</dbReference>
<evidence type="ECO:0000256" key="2">
    <source>
        <dbReference type="PIRSR" id="PIRSR639126-1"/>
    </source>
</evidence>
<dbReference type="GO" id="GO:0005829">
    <property type="term" value="C:cytosol"/>
    <property type="evidence" value="ECO:0007669"/>
    <property type="project" value="TreeGrafter"/>
</dbReference>
<accession>A0A177Y290</accession>
<evidence type="ECO:0000256" key="3">
    <source>
        <dbReference type="RuleBase" id="RU367036"/>
    </source>
</evidence>
<comment type="caution">
    <text evidence="5">The sequence shown here is derived from an EMBL/GenBank/DDBJ whole genome shotgun (WGS) entry which is preliminary data.</text>
</comment>
<dbReference type="InterPro" id="IPR009288">
    <property type="entry name" value="AIG2-like_dom"/>
</dbReference>
<sequence length="141" mass="16229">MYKVFVFGTLKEGFPNFKTNKGIRYGNTFQTKQRFPLYLIGERHSPWLVLQHGEGYPVKGQIFNVTDQALSAMDKLERIDAKDGYRRISLEVECVETGESLTVYAYGKPPEMLVDADIRAELTDEYCLSHAKLYRSRYATS</sequence>
<feature type="active site" description="Proton acceptor" evidence="2">
    <location>
        <position position="77"/>
    </location>
</feature>
<dbReference type="PANTHER" id="PTHR12510">
    <property type="entry name" value="TROPONIN C-AKIN-1 PROTEIN"/>
    <property type="match status" value="1"/>
</dbReference>
<dbReference type="GO" id="GO:0061929">
    <property type="term" value="F:gamma-glutamylaminecyclotransferase activity"/>
    <property type="evidence" value="ECO:0007669"/>
    <property type="project" value="InterPro"/>
</dbReference>
<dbReference type="Proteomes" id="UP000078406">
    <property type="component" value="Unassembled WGS sequence"/>
</dbReference>
<evidence type="ECO:0000256" key="1">
    <source>
        <dbReference type="ARBA" id="ARBA00008861"/>
    </source>
</evidence>
<dbReference type="CDD" id="cd06661">
    <property type="entry name" value="GGCT_like"/>
    <property type="match status" value="1"/>
</dbReference>
<dbReference type="SUPFAM" id="SSF110857">
    <property type="entry name" value="Gamma-glutamyl cyclotransferase-like"/>
    <property type="match status" value="1"/>
</dbReference>
<dbReference type="InterPro" id="IPR036568">
    <property type="entry name" value="GGCT-like_sf"/>
</dbReference>
<name>A0A177Y290_9VIBR</name>
<dbReference type="InterPro" id="IPR039126">
    <property type="entry name" value="GGACT"/>
</dbReference>